<evidence type="ECO:0000256" key="3">
    <source>
        <dbReference type="ARBA" id="ARBA00047960"/>
    </source>
</evidence>
<dbReference type="InterPro" id="IPR036249">
    <property type="entry name" value="Thioredoxin-like_sf"/>
</dbReference>
<sequence>MAILKLYGYYKSTCTWRVATVLYEAKVPFQFIPVDVLNGEHKTPGFLDKQPFGQIPYIDDDGFILYESRAICRYIAAKHPESKLVPTDPKRHALFEQAAASECFNFEGQAGPIILEIWGKALSGLKGDEDVVSARTAALDAKLDGYNAILSKQRYIAGDELTLVDLYHLPHAPIIQAKTGVMTRKSHVARWYTDLASRPSWRAFEDGVKSMLEY</sequence>
<dbReference type="Gene3D" id="1.20.1050.10">
    <property type="match status" value="1"/>
</dbReference>
<comment type="catalytic activity">
    <reaction evidence="3">
        <text>RX + glutathione = an S-substituted glutathione + a halide anion + H(+)</text>
        <dbReference type="Rhea" id="RHEA:16437"/>
        <dbReference type="ChEBI" id="CHEBI:15378"/>
        <dbReference type="ChEBI" id="CHEBI:16042"/>
        <dbReference type="ChEBI" id="CHEBI:17792"/>
        <dbReference type="ChEBI" id="CHEBI:57925"/>
        <dbReference type="ChEBI" id="CHEBI:90779"/>
        <dbReference type="EC" id="2.5.1.18"/>
    </reaction>
</comment>
<organism evidence="7 8">
    <name type="scientific">Favolaschia claudopus</name>
    <dbReference type="NCBI Taxonomy" id="2862362"/>
    <lineage>
        <taxon>Eukaryota</taxon>
        <taxon>Fungi</taxon>
        <taxon>Dikarya</taxon>
        <taxon>Basidiomycota</taxon>
        <taxon>Agaricomycotina</taxon>
        <taxon>Agaricomycetes</taxon>
        <taxon>Agaricomycetidae</taxon>
        <taxon>Agaricales</taxon>
        <taxon>Marasmiineae</taxon>
        <taxon>Mycenaceae</taxon>
        <taxon>Favolaschia</taxon>
    </lineage>
</organism>
<dbReference type="GO" id="GO:0005737">
    <property type="term" value="C:cytoplasm"/>
    <property type="evidence" value="ECO:0007669"/>
    <property type="project" value="TreeGrafter"/>
</dbReference>
<dbReference type="AlphaFoldDB" id="A0AAW0EI78"/>
<dbReference type="InterPro" id="IPR004046">
    <property type="entry name" value="GST_C"/>
</dbReference>
<dbReference type="PROSITE" id="PS50404">
    <property type="entry name" value="GST_NTER"/>
    <property type="match status" value="1"/>
</dbReference>
<dbReference type="FunFam" id="3.40.30.10:FF:000016">
    <property type="entry name" value="Glutathione S-transferase F2"/>
    <property type="match status" value="1"/>
</dbReference>
<dbReference type="GO" id="GO:0004364">
    <property type="term" value="F:glutathione transferase activity"/>
    <property type="evidence" value="ECO:0007669"/>
    <property type="project" value="UniProtKB-EC"/>
</dbReference>
<proteinExistence type="inferred from homology"/>
<dbReference type="InterPro" id="IPR040079">
    <property type="entry name" value="Glutathione_S-Trfase"/>
</dbReference>
<gene>
    <name evidence="7" type="ORF">R3P38DRAFT_10827</name>
</gene>
<evidence type="ECO:0000256" key="1">
    <source>
        <dbReference type="ARBA" id="ARBA00012452"/>
    </source>
</evidence>
<keyword evidence="8" id="KW-1185">Reference proteome</keyword>
<dbReference type="Gene3D" id="3.40.30.10">
    <property type="entry name" value="Glutaredoxin"/>
    <property type="match status" value="1"/>
</dbReference>
<evidence type="ECO:0000259" key="6">
    <source>
        <dbReference type="PROSITE" id="PS50405"/>
    </source>
</evidence>
<evidence type="ECO:0000256" key="2">
    <source>
        <dbReference type="ARBA" id="ARBA00022679"/>
    </source>
</evidence>
<name>A0AAW0EI78_9AGAR</name>
<evidence type="ECO:0000313" key="7">
    <source>
        <dbReference type="EMBL" id="KAK7063749.1"/>
    </source>
</evidence>
<dbReference type="InterPro" id="IPR010987">
    <property type="entry name" value="Glutathione-S-Trfase_C-like"/>
</dbReference>
<accession>A0AAW0EI78</accession>
<dbReference type="InterPro" id="IPR036282">
    <property type="entry name" value="Glutathione-S-Trfase_C_sf"/>
</dbReference>
<feature type="domain" description="GST N-terminal" evidence="5">
    <location>
        <begin position="2"/>
        <end position="83"/>
    </location>
</feature>
<dbReference type="SFLD" id="SFLDS00019">
    <property type="entry name" value="Glutathione_Transferase_(cytos"/>
    <property type="match status" value="1"/>
</dbReference>
<dbReference type="Pfam" id="PF00043">
    <property type="entry name" value="GST_C"/>
    <property type="match status" value="1"/>
</dbReference>
<keyword evidence="2" id="KW-0808">Transferase</keyword>
<dbReference type="CDD" id="cd03053">
    <property type="entry name" value="GST_N_Phi"/>
    <property type="match status" value="1"/>
</dbReference>
<dbReference type="Proteomes" id="UP001362999">
    <property type="component" value="Unassembled WGS sequence"/>
</dbReference>
<dbReference type="PROSITE" id="PS50405">
    <property type="entry name" value="GST_CTER"/>
    <property type="match status" value="1"/>
</dbReference>
<evidence type="ECO:0000256" key="4">
    <source>
        <dbReference type="RuleBase" id="RU003494"/>
    </source>
</evidence>
<dbReference type="EMBL" id="JAWWNJ010000001">
    <property type="protein sequence ID" value="KAK7063749.1"/>
    <property type="molecule type" value="Genomic_DNA"/>
</dbReference>
<dbReference type="Pfam" id="PF02798">
    <property type="entry name" value="GST_N"/>
    <property type="match status" value="1"/>
</dbReference>
<comment type="caution">
    <text evidence="7">The sequence shown here is derived from an EMBL/GenBank/DDBJ whole genome shotgun (WGS) entry which is preliminary data.</text>
</comment>
<feature type="domain" description="GST C-terminal" evidence="6">
    <location>
        <begin position="88"/>
        <end position="214"/>
    </location>
</feature>
<dbReference type="SFLD" id="SFLDG00358">
    <property type="entry name" value="Main_(cytGST)"/>
    <property type="match status" value="1"/>
</dbReference>
<dbReference type="EC" id="2.5.1.18" evidence="1"/>
<dbReference type="GO" id="GO:0043295">
    <property type="term" value="F:glutathione binding"/>
    <property type="evidence" value="ECO:0007669"/>
    <property type="project" value="TreeGrafter"/>
</dbReference>
<evidence type="ECO:0000313" key="8">
    <source>
        <dbReference type="Proteomes" id="UP001362999"/>
    </source>
</evidence>
<comment type="similarity">
    <text evidence="4">Belongs to the GST superfamily.</text>
</comment>
<dbReference type="SUPFAM" id="SSF52833">
    <property type="entry name" value="Thioredoxin-like"/>
    <property type="match status" value="1"/>
</dbReference>
<dbReference type="PANTHER" id="PTHR43900">
    <property type="entry name" value="GLUTATHIONE S-TRANSFERASE RHO"/>
    <property type="match status" value="1"/>
</dbReference>
<dbReference type="SFLD" id="SFLDG01154">
    <property type="entry name" value="Main.5:_Phi-like"/>
    <property type="match status" value="1"/>
</dbReference>
<dbReference type="SUPFAM" id="SSF47616">
    <property type="entry name" value="GST C-terminal domain-like"/>
    <property type="match status" value="1"/>
</dbReference>
<reference evidence="7 8" key="1">
    <citation type="journal article" date="2024" name="J Genomics">
        <title>Draft genome sequencing and assembly of Favolaschia claudopus CIRM-BRFM 2984 isolated from oak limbs.</title>
        <authorList>
            <person name="Navarro D."/>
            <person name="Drula E."/>
            <person name="Chaduli D."/>
            <person name="Cazenave R."/>
            <person name="Ahrendt S."/>
            <person name="Wang J."/>
            <person name="Lipzen A."/>
            <person name="Daum C."/>
            <person name="Barry K."/>
            <person name="Grigoriev I.V."/>
            <person name="Favel A."/>
            <person name="Rosso M.N."/>
            <person name="Martin F."/>
        </authorList>
    </citation>
    <scope>NUCLEOTIDE SEQUENCE [LARGE SCALE GENOMIC DNA]</scope>
    <source>
        <strain evidence="7 8">CIRM-BRFM 2984</strain>
    </source>
</reference>
<evidence type="ECO:0000259" key="5">
    <source>
        <dbReference type="PROSITE" id="PS50404"/>
    </source>
</evidence>
<dbReference type="GO" id="GO:0006749">
    <property type="term" value="P:glutathione metabolic process"/>
    <property type="evidence" value="ECO:0007669"/>
    <property type="project" value="TreeGrafter"/>
</dbReference>
<dbReference type="InterPro" id="IPR004045">
    <property type="entry name" value="Glutathione_S-Trfase_N"/>
</dbReference>
<dbReference type="PANTHER" id="PTHR43900:SF3">
    <property type="entry name" value="GLUTATHIONE S-TRANSFERASE RHO"/>
    <property type="match status" value="1"/>
</dbReference>
<protein>
    <recommendedName>
        <fullName evidence="1">glutathione transferase</fullName>
        <ecNumber evidence="1">2.5.1.18</ecNumber>
    </recommendedName>
</protein>